<sequence length="305" mass="32970">MRAYGDVFTCYSAAVAAALAVTGPDWRDAIDPHLTLTLTDEPDDLFGFVHFAPDFGARARLTRAGADSADEAVGRIAAALGRGEPVVVAGDTRWLPWQVGHGGDPAPHWFTVVAHDEGVEVLDALAMRNARGEQRPVRTVVDDLHGLLLSVPVHDPVIALRERYALGDDAGPITHPYRWIESGERPAGPAPSGSRGPAALRRLARHFRDHATDPDAYRQVDDLWSVGRHRAFAVRRWTERADSRPAERDRVRRHGDDLRRLWAQVPPRAMYAATTGGAGAGALSDLLDELADLESAAGSGEGVAT</sequence>
<proteinExistence type="predicted"/>
<dbReference type="RefSeq" id="WP_306744607.1">
    <property type="nucleotide sequence ID" value="NZ_NSDM01000002.1"/>
</dbReference>
<name>A0ABU0WUQ1_9PSEU</name>
<keyword evidence="2" id="KW-1185">Reference proteome</keyword>
<organism evidence="1 2">
    <name type="scientific">Saccharothrix yanglingensis</name>
    <dbReference type="NCBI Taxonomy" id="659496"/>
    <lineage>
        <taxon>Bacteria</taxon>
        <taxon>Bacillati</taxon>
        <taxon>Actinomycetota</taxon>
        <taxon>Actinomycetes</taxon>
        <taxon>Pseudonocardiales</taxon>
        <taxon>Pseudonocardiaceae</taxon>
        <taxon>Saccharothrix</taxon>
    </lineage>
</organism>
<dbReference type="Proteomes" id="UP001225605">
    <property type="component" value="Unassembled WGS sequence"/>
</dbReference>
<reference evidence="1 2" key="1">
    <citation type="submission" date="2017-06" db="EMBL/GenBank/DDBJ databases">
        <title>Cultured bacterium strain Saccharothrix yanglingensis Hhs.015.</title>
        <authorList>
            <person name="Xia Y."/>
        </authorList>
    </citation>
    <scope>NUCLEOTIDE SEQUENCE [LARGE SCALE GENOMIC DNA]</scope>
    <source>
        <strain evidence="1 2">Hhs.015</strain>
    </source>
</reference>
<evidence type="ECO:0008006" key="3">
    <source>
        <dbReference type="Google" id="ProtNLM"/>
    </source>
</evidence>
<gene>
    <name evidence="1" type="ORF">CKY47_05780</name>
</gene>
<evidence type="ECO:0000313" key="1">
    <source>
        <dbReference type="EMBL" id="MDQ2583497.1"/>
    </source>
</evidence>
<comment type="caution">
    <text evidence="1">The sequence shown here is derived from an EMBL/GenBank/DDBJ whole genome shotgun (WGS) entry which is preliminary data.</text>
</comment>
<accession>A0ABU0WUQ1</accession>
<evidence type="ECO:0000313" key="2">
    <source>
        <dbReference type="Proteomes" id="UP001225605"/>
    </source>
</evidence>
<protein>
    <recommendedName>
        <fullName evidence="3">Butirosin biosynthesis protein H N-terminal domain-containing protein</fullName>
    </recommendedName>
</protein>
<dbReference type="EMBL" id="NSDM01000002">
    <property type="protein sequence ID" value="MDQ2583497.1"/>
    <property type="molecule type" value="Genomic_DNA"/>
</dbReference>